<feature type="compositionally biased region" description="Polar residues" evidence="1">
    <location>
        <begin position="53"/>
        <end position="67"/>
    </location>
</feature>
<name>A0A2X0MBU1_9BASI</name>
<gene>
    <name evidence="2" type="primary">BQ5605_C004g02699</name>
    <name evidence="2" type="ORF">BQ5605_C004G02699</name>
</gene>
<reference evidence="2 3" key="1">
    <citation type="submission" date="2016-11" db="EMBL/GenBank/DDBJ databases">
        <authorList>
            <person name="Jaros S."/>
            <person name="Januszkiewicz K."/>
            <person name="Wedrychowicz H."/>
        </authorList>
    </citation>
    <scope>NUCLEOTIDE SEQUENCE [LARGE SCALE GENOMIC DNA]</scope>
</reference>
<feature type="compositionally biased region" description="Basic and acidic residues" evidence="1">
    <location>
        <begin position="73"/>
        <end position="86"/>
    </location>
</feature>
<feature type="compositionally biased region" description="Low complexity" evidence="1">
    <location>
        <begin position="1"/>
        <end position="13"/>
    </location>
</feature>
<dbReference type="AlphaFoldDB" id="A0A2X0MBU1"/>
<feature type="region of interest" description="Disordered" evidence="1">
    <location>
        <begin position="1"/>
        <end position="24"/>
    </location>
</feature>
<organism evidence="2 3">
    <name type="scientific">Microbotryum silenes-dioicae</name>
    <dbReference type="NCBI Taxonomy" id="796604"/>
    <lineage>
        <taxon>Eukaryota</taxon>
        <taxon>Fungi</taxon>
        <taxon>Dikarya</taxon>
        <taxon>Basidiomycota</taxon>
        <taxon>Pucciniomycotina</taxon>
        <taxon>Microbotryomycetes</taxon>
        <taxon>Microbotryales</taxon>
        <taxon>Microbotryaceae</taxon>
        <taxon>Microbotryum</taxon>
    </lineage>
</organism>
<protein>
    <submittedName>
        <fullName evidence="2">BQ5605_C004g02699 protein</fullName>
    </submittedName>
</protein>
<sequence>MSSLRASQQLLRSVVRPSPSTSTARFVAATRGLKTSARSTVANQLINKRFASSDASNDGSIQPTSSAAGHGVIRYDVHHPASHREESDADVIA</sequence>
<dbReference type="Proteomes" id="UP000249464">
    <property type="component" value="Unassembled WGS sequence"/>
</dbReference>
<evidence type="ECO:0000313" key="2">
    <source>
        <dbReference type="EMBL" id="SGY66726.1"/>
    </source>
</evidence>
<feature type="region of interest" description="Disordered" evidence="1">
    <location>
        <begin position="52"/>
        <end position="93"/>
    </location>
</feature>
<evidence type="ECO:0000256" key="1">
    <source>
        <dbReference type="SAM" id="MobiDB-lite"/>
    </source>
</evidence>
<evidence type="ECO:0000313" key="3">
    <source>
        <dbReference type="Proteomes" id="UP000249464"/>
    </source>
</evidence>
<dbReference type="STRING" id="796604.A0A2X0MBU1"/>
<keyword evidence="3" id="KW-1185">Reference proteome</keyword>
<proteinExistence type="predicted"/>
<accession>A0A2X0MBU1</accession>
<dbReference type="EMBL" id="FQNC01000046">
    <property type="protein sequence ID" value="SGY66726.1"/>
    <property type="molecule type" value="Genomic_DNA"/>
</dbReference>